<dbReference type="Proteomes" id="UP000663832">
    <property type="component" value="Unassembled WGS sequence"/>
</dbReference>
<feature type="region of interest" description="Disordered" evidence="1">
    <location>
        <begin position="170"/>
        <end position="223"/>
    </location>
</feature>
<feature type="compositionally biased region" description="Polar residues" evidence="1">
    <location>
        <begin position="410"/>
        <end position="429"/>
    </location>
</feature>
<dbReference type="AlphaFoldDB" id="A0A813RRH2"/>
<feature type="compositionally biased region" description="Basic and acidic residues" evidence="1">
    <location>
        <begin position="55"/>
        <end position="69"/>
    </location>
</feature>
<evidence type="ECO:0000313" key="3">
    <source>
        <dbReference type="EMBL" id="CAF0788159.1"/>
    </source>
</evidence>
<dbReference type="Proteomes" id="UP000663877">
    <property type="component" value="Unassembled WGS sequence"/>
</dbReference>
<gene>
    <name evidence="4" type="ORF">BJG266_LOCUS12704</name>
    <name evidence="2" type="ORF">QVE165_LOCUS3328</name>
    <name evidence="3" type="ORF">QVE165_LOCUS3550</name>
</gene>
<feature type="compositionally biased region" description="Low complexity" evidence="1">
    <location>
        <begin position="213"/>
        <end position="223"/>
    </location>
</feature>
<feature type="compositionally biased region" description="Pro residues" evidence="1">
    <location>
        <begin position="377"/>
        <end position="386"/>
    </location>
</feature>
<feature type="region of interest" description="Disordered" evidence="1">
    <location>
        <begin position="366"/>
        <end position="435"/>
    </location>
</feature>
<dbReference type="EMBL" id="CAJNOM010000011">
    <property type="protein sequence ID" value="CAF0784064.1"/>
    <property type="molecule type" value="Genomic_DNA"/>
</dbReference>
<evidence type="ECO:0000313" key="4">
    <source>
        <dbReference type="EMBL" id="CAF0942035.1"/>
    </source>
</evidence>
<organism evidence="2 5">
    <name type="scientific">Adineta steineri</name>
    <dbReference type="NCBI Taxonomy" id="433720"/>
    <lineage>
        <taxon>Eukaryota</taxon>
        <taxon>Metazoa</taxon>
        <taxon>Spiralia</taxon>
        <taxon>Gnathifera</taxon>
        <taxon>Rotifera</taxon>
        <taxon>Eurotatoria</taxon>
        <taxon>Bdelloidea</taxon>
        <taxon>Adinetida</taxon>
        <taxon>Adinetidae</taxon>
        <taxon>Adineta</taxon>
    </lineage>
</organism>
<feature type="compositionally biased region" description="Basic and acidic residues" evidence="1">
    <location>
        <begin position="200"/>
        <end position="211"/>
    </location>
</feature>
<keyword evidence="5" id="KW-1185">Reference proteome</keyword>
<sequence length="435" mass="47257">MAKRNAPIKPAPSDIQPLVSSPRASAMVNEIDPQTSAVIQAQTSAAPIPGNTSEQGRDAKNQHSLTSDRKNKKNIRPHISDPIQSTLKHVGHIGTKDRFFNDESQRQVYEQAHISGVSVPTNTPKTASNAKKPGCLPFCRRSKKNNGREVSASVPANTLEIKSNSKKPGCLPFCRRSKKHNRREVSAPNPSTLPHVAHSGTEDNSHNKDCQKQSSEQVSSSLSTSTEGKLFVLKIVNTDGSLQNLLAKSGASARDINNQGQQSMASGAPEIPLRNYPTTGRSIAGQAPHRDISAPIQATLNHVGHIGTKDSFFNDHSQKKLYEDVLFNLGISTEDKLYVREIINTDGGLQKRLAKPEVSVRDINNQGQQPMASGAPEIPPEIPPRDYPTTGRSIAGQAPHRDIPAPPPIRNQSNTNRSQPLQGKFQNNSDSREGE</sequence>
<dbReference type="EMBL" id="CAJNOM010000012">
    <property type="protein sequence ID" value="CAF0788159.1"/>
    <property type="molecule type" value="Genomic_DNA"/>
</dbReference>
<reference evidence="2" key="1">
    <citation type="submission" date="2021-02" db="EMBL/GenBank/DDBJ databases">
        <authorList>
            <person name="Nowell W R."/>
        </authorList>
    </citation>
    <scope>NUCLEOTIDE SEQUENCE</scope>
</reference>
<protein>
    <submittedName>
        <fullName evidence="2">Uncharacterized protein</fullName>
    </submittedName>
</protein>
<accession>A0A813RRH2</accession>
<proteinExistence type="predicted"/>
<evidence type="ECO:0000256" key="1">
    <source>
        <dbReference type="SAM" id="MobiDB-lite"/>
    </source>
</evidence>
<evidence type="ECO:0000313" key="2">
    <source>
        <dbReference type="EMBL" id="CAF0784064.1"/>
    </source>
</evidence>
<evidence type="ECO:0000313" key="5">
    <source>
        <dbReference type="Proteomes" id="UP000663832"/>
    </source>
</evidence>
<comment type="caution">
    <text evidence="2">The sequence shown here is derived from an EMBL/GenBank/DDBJ whole genome shotgun (WGS) entry which is preliminary data.</text>
</comment>
<name>A0A813RRH2_9BILA</name>
<dbReference type="EMBL" id="CAJNOI010000049">
    <property type="protein sequence ID" value="CAF0942035.1"/>
    <property type="molecule type" value="Genomic_DNA"/>
</dbReference>
<feature type="compositionally biased region" description="Polar residues" evidence="1">
    <location>
        <begin position="32"/>
        <end position="54"/>
    </location>
</feature>
<feature type="region of interest" description="Disordered" evidence="1">
    <location>
        <begin position="1"/>
        <end position="80"/>
    </location>
</feature>
<dbReference type="OrthoDB" id="10116102at2759"/>